<dbReference type="EMBL" id="JBHSKI010000002">
    <property type="protein sequence ID" value="MFC5170390.1"/>
    <property type="molecule type" value="Genomic_DNA"/>
</dbReference>
<evidence type="ECO:0000256" key="3">
    <source>
        <dbReference type="RuleBase" id="RU362132"/>
    </source>
</evidence>
<keyword evidence="8" id="KW-1185">Reference proteome</keyword>
<dbReference type="InterPro" id="IPR012001">
    <property type="entry name" value="Thiamin_PyroP_enz_TPP-bd_dom"/>
</dbReference>
<keyword evidence="2 3" id="KW-0786">Thiamine pyrophosphate</keyword>
<accession>A0ABW0AZP6</accession>
<dbReference type="CDD" id="cd00568">
    <property type="entry name" value="TPP_enzymes"/>
    <property type="match status" value="1"/>
</dbReference>
<name>A0ABW0AZP6_9ACTN</name>
<sequence length="560" mass="58755">MSHDHDDRPQLTAAQAEAALNPPSGRNGGDLVVETLQGLGATTVFGLPGQHALGMFDALRRSSLSYVGLRVENNAGFAADAYGRITGEVAPLLLSTGPGALTSLAALQEAAAASAPVLAISSQIPSAGLGGGRHGYLHELRDQKASVRDIVKSVHTVRTASQIPSAIAAAWESALTAPHGPVWVEIPQDVLLAETVLPVVSALDATPRELYPRPELTLAAARLLSDAERPAIIAGGGVVRSDAAGKLRALAEKINAPVVTTFGGKGAFPWEHPLSLRSWLEDRYTTDFLEDADVLLVVGSGLGELSSNYHTFAPRGRVVQIEADAGKLESNHPALGIHSDAREALADLLDAVEPREDDTAPERVRSLLAKVHERIAAQDLALEQQVLASVREALPDTSPSFWDMTILAYWAWSAFDARHPNTMHSAQGAGGLGYGFPAAIGAAAADRTRPVLAVSGDGGAMYSIAELATARQYDLPVTWLIVDDGGYGILREYMTGAFGEATATELSRPDFVALAESFGVPAVRTTPEALAADLGKALAAPGPSVVVLPALLRMFEPTHL</sequence>
<dbReference type="PANTHER" id="PTHR18968">
    <property type="entry name" value="THIAMINE PYROPHOSPHATE ENZYMES"/>
    <property type="match status" value="1"/>
</dbReference>
<feature type="domain" description="Thiamine pyrophosphate enzyme central" evidence="4">
    <location>
        <begin position="219"/>
        <end position="348"/>
    </location>
</feature>
<dbReference type="Gene3D" id="3.40.50.1220">
    <property type="entry name" value="TPP-binding domain"/>
    <property type="match status" value="1"/>
</dbReference>
<dbReference type="InterPro" id="IPR012000">
    <property type="entry name" value="Thiamin_PyroP_enz_cen_dom"/>
</dbReference>
<protein>
    <submittedName>
        <fullName evidence="7">Thiamine pyrophosphate-binding protein</fullName>
    </submittedName>
</protein>
<dbReference type="InterPro" id="IPR029061">
    <property type="entry name" value="THDP-binding"/>
</dbReference>
<dbReference type="Pfam" id="PF00205">
    <property type="entry name" value="TPP_enzyme_M"/>
    <property type="match status" value="1"/>
</dbReference>
<proteinExistence type="inferred from homology"/>
<organism evidence="7 8">
    <name type="scientific">Streptomyces mutomycini</name>
    <dbReference type="NCBI Taxonomy" id="284036"/>
    <lineage>
        <taxon>Bacteria</taxon>
        <taxon>Bacillati</taxon>
        <taxon>Actinomycetota</taxon>
        <taxon>Actinomycetes</taxon>
        <taxon>Kitasatosporales</taxon>
        <taxon>Streptomycetaceae</taxon>
        <taxon>Streptomyces</taxon>
    </lineage>
</organism>
<dbReference type="Gene3D" id="3.40.50.970">
    <property type="match status" value="2"/>
</dbReference>
<dbReference type="Pfam" id="PF02776">
    <property type="entry name" value="TPP_enzyme_N"/>
    <property type="match status" value="1"/>
</dbReference>
<evidence type="ECO:0000259" key="5">
    <source>
        <dbReference type="Pfam" id="PF02775"/>
    </source>
</evidence>
<dbReference type="RefSeq" id="WP_053928647.1">
    <property type="nucleotide sequence ID" value="NZ_JBFADZ010000012.1"/>
</dbReference>
<dbReference type="InterPro" id="IPR045229">
    <property type="entry name" value="TPP_enz"/>
</dbReference>
<dbReference type="CDD" id="cd07035">
    <property type="entry name" value="TPP_PYR_POX_like"/>
    <property type="match status" value="1"/>
</dbReference>
<dbReference type="PANTHER" id="PTHR18968:SF167">
    <property type="entry name" value="ACETOLACTATE SYNTHASE LARGE SUBUNIT ILVB2-RELATED"/>
    <property type="match status" value="1"/>
</dbReference>
<dbReference type="Proteomes" id="UP001596208">
    <property type="component" value="Unassembled WGS sequence"/>
</dbReference>
<comment type="similarity">
    <text evidence="1 3">Belongs to the TPP enzyme family.</text>
</comment>
<comment type="caution">
    <text evidence="7">The sequence shown here is derived from an EMBL/GenBank/DDBJ whole genome shotgun (WGS) entry which is preliminary data.</text>
</comment>
<evidence type="ECO:0000256" key="1">
    <source>
        <dbReference type="ARBA" id="ARBA00007812"/>
    </source>
</evidence>
<evidence type="ECO:0000313" key="8">
    <source>
        <dbReference type="Proteomes" id="UP001596208"/>
    </source>
</evidence>
<evidence type="ECO:0000313" key="7">
    <source>
        <dbReference type="EMBL" id="MFC5170390.1"/>
    </source>
</evidence>
<reference evidence="8" key="1">
    <citation type="journal article" date="2019" name="Int. J. Syst. Evol. Microbiol.">
        <title>The Global Catalogue of Microorganisms (GCM) 10K type strain sequencing project: providing services to taxonomists for standard genome sequencing and annotation.</title>
        <authorList>
            <consortium name="The Broad Institute Genomics Platform"/>
            <consortium name="The Broad Institute Genome Sequencing Center for Infectious Disease"/>
            <person name="Wu L."/>
            <person name="Ma J."/>
        </authorList>
    </citation>
    <scope>NUCLEOTIDE SEQUENCE [LARGE SCALE GENOMIC DNA]</scope>
    <source>
        <strain evidence="8">CGMCC 4.1721</strain>
    </source>
</reference>
<dbReference type="InterPro" id="IPR011766">
    <property type="entry name" value="TPP_enzyme_TPP-bd"/>
</dbReference>
<feature type="domain" description="Thiamine pyrophosphate enzyme N-terminal TPP-binding" evidence="6">
    <location>
        <begin position="27"/>
        <end position="145"/>
    </location>
</feature>
<evidence type="ECO:0000259" key="4">
    <source>
        <dbReference type="Pfam" id="PF00205"/>
    </source>
</evidence>
<evidence type="ECO:0000256" key="2">
    <source>
        <dbReference type="ARBA" id="ARBA00023052"/>
    </source>
</evidence>
<dbReference type="InterPro" id="IPR029035">
    <property type="entry name" value="DHS-like_NAD/FAD-binding_dom"/>
</dbReference>
<dbReference type="Pfam" id="PF02775">
    <property type="entry name" value="TPP_enzyme_C"/>
    <property type="match status" value="1"/>
</dbReference>
<evidence type="ECO:0000259" key="6">
    <source>
        <dbReference type="Pfam" id="PF02776"/>
    </source>
</evidence>
<gene>
    <name evidence="7" type="ORF">ACFPRK_07250</name>
</gene>
<feature type="domain" description="Thiamine pyrophosphate enzyme TPP-binding" evidence="5">
    <location>
        <begin position="407"/>
        <end position="547"/>
    </location>
</feature>
<dbReference type="SUPFAM" id="SSF52518">
    <property type="entry name" value="Thiamin diphosphate-binding fold (THDP-binding)"/>
    <property type="match status" value="2"/>
</dbReference>
<dbReference type="SUPFAM" id="SSF52467">
    <property type="entry name" value="DHS-like NAD/FAD-binding domain"/>
    <property type="match status" value="1"/>
</dbReference>